<proteinExistence type="predicted"/>
<protein>
    <submittedName>
        <fullName evidence="1">Uncharacterized protein</fullName>
    </submittedName>
</protein>
<evidence type="ECO:0000313" key="1">
    <source>
        <dbReference type="EMBL" id="CAN0404018.1"/>
    </source>
</evidence>
<dbReference type="EMBL" id="OX596112">
    <property type="protein sequence ID" value="CAN0404018.1"/>
    <property type="molecule type" value="Genomic_DNA"/>
</dbReference>
<accession>A0AC59ZH74</accession>
<feature type="non-terminal residue" evidence="1">
    <location>
        <position position="1"/>
    </location>
</feature>
<gene>
    <name evidence="1" type="ORF">MRATA1EN22A_LOCUS17801</name>
</gene>
<reference evidence="1" key="2">
    <citation type="submission" date="2025-03" db="EMBL/GenBank/DDBJ databases">
        <authorList>
            <consortium name="ELIXIR-Norway"/>
            <consortium name="Elixir Norway"/>
        </authorList>
    </citation>
    <scope>NUCLEOTIDE SEQUENCE</scope>
</reference>
<feature type="non-terminal residue" evidence="1">
    <location>
        <position position="88"/>
    </location>
</feature>
<evidence type="ECO:0000313" key="2">
    <source>
        <dbReference type="Proteomes" id="UP001162501"/>
    </source>
</evidence>
<name>A0AC59ZH74_RANTA</name>
<dbReference type="Proteomes" id="UP001162501">
    <property type="component" value="Chromosome 28"/>
</dbReference>
<organism evidence="1 2">
    <name type="scientific">Rangifer tarandus platyrhynchus</name>
    <name type="common">Svalbard reindeer</name>
    <dbReference type="NCBI Taxonomy" id="3082113"/>
    <lineage>
        <taxon>Eukaryota</taxon>
        <taxon>Metazoa</taxon>
        <taxon>Chordata</taxon>
        <taxon>Craniata</taxon>
        <taxon>Vertebrata</taxon>
        <taxon>Euteleostomi</taxon>
        <taxon>Mammalia</taxon>
        <taxon>Eutheria</taxon>
        <taxon>Laurasiatheria</taxon>
        <taxon>Artiodactyla</taxon>
        <taxon>Ruminantia</taxon>
        <taxon>Pecora</taxon>
        <taxon>Cervidae</taxon>
        <taxon>Odocoileinae</taxon>
        <taxon>Rangifer</taxon>
    </lineage>
</organism>
<reference evidence="1" key="1">
    <citation type="submission" date="2023-05" db="EMBL/GenBank/DDBJ databases">
        <authorList>
            <consortium name="ELIXIR-Norway"/>
        </authorList>
    </citation>
    <scope>NUCLEOTIDE SEQUENCE</scope>
</reference>
<sequence>EEQGCDGKQPPRDGERAWRPRPRVPPWRERPRRGLAGAPGVFAGLSQPRRYSCIDTEKTEKMGLRGGSETNTGLEQRPKKRSFAPEIG</sequence>